<sequence length="225" mass="24169">MTDIFREVEEDLRKEQAKRLWRRFGPYVVLLAILIVLATAGWRGWLYWRGLQAAATGDRFVNALNLANDGKHDDAMKALADLQATGTGGYPILAKMRSAADLATAGKTDEAVKAYDDLAAAPSTSPLLKTLSRLRSALLLSDTADLAAMKTRIGDLAATGGPWRNAAREILGLTAWRTGDVDAARGYFNDIATDPTASEAAKSRAQLMQELIRGKAGDPPPAAKS</sequence>
<comment type="caution">
    <text evidence="3">The sequence shown here is derived from an EMBL/GenBank/DDBJ whole genome shotgun (WGS) entry which is preliminary data.</text>
</comment>
<keyword evidence="1" id="KW-1133">Transmembrane helix</keyword>
<dbReference type="InterPro" id="IPR018704">
    <property type="entry name" value="SecYEG/CpoB_TPR"/>
</dbReference>
<feature type="transmembrane region" description="Helical" evidence="1">
    <location>
        <begin position="24"/>
        <end position="48"/>
    </location>
</feature>
<protein>
    <recommendedName>
        <fullName evidence="2">Ancillary SecYEG translocon subunit/Cell division coordinator CpoB TPR domain-containing protein</fullName>
    </recommendedName>
</protein>
<accession>A0A840AMN2</accession>
<dbReference type="Pfam" id="PF09976">
    <property type="entry name" value="TPR_21"/>
    <property type="match status" value="1"/>
</dbReference>
<proteinExistence type="predicted"/>
<dbReference type="RefSeq" id="WP_183398467.1">
    <property type="nucleotide sequence ID" value="NZ_JACIDS010000002.1"/>
</dbReference>
<name>A0A840AMN2_9HYPH</name>
<dbReference type="Proteomes" id="UP000553963">
    <property type="component" value="Unassembled WGS sequence"/>
</dbReference>
<dbReference type="Gene3D" id="1.25.40.10">
    <property type="entry name" value="Tetratricopeptide repeat domain"/>
    <property type="match status" value="1"/>
</dbReference>
<evidence type="ECO:0000259" key="2">
    <source>
        <dbReference type="Pfam" id="PF09976"/>
    </source>
</evidence>
<evidence type="ECO:0000256" key="1">
    <source>
        <dbReference type="SAM" id="Phobius"/>
    </source>
</evidence>
<keyword evidence="1" id="KW-0812">Transmembrane</keyword>
<feature type="domain" description="Ancillary SecYEG translocon subunit/Cell division coordinator CpoB TPR" evidence="2">
    <location>
        <begin position="18"/>
        <end position="190"/>
    </location>
</feature>
<keyword evidence="4" id="KW-1185">Reference proteome</keyword>
<organism evidence="3 4">
    <name type="scientific">Kaistia hirudinis</name>
    <dbReference type="NCBI Taxonomy" id="1293440"/>
    <lineage>
        <taxon>Bacteria</taxon>
        <taxon>Pseudomonadati</taxon>
        <taxon>Pseudomonadota</taxon>
        <taxon>Alphaproteobacteria</taxon>
        <taxon>Hyphomicrobiales</taxon>
        <taxon>Kaistiaceae</taxon>
        <taxon>Kaistia</taxon>
    </lineage>
</organism>
<dbReference type="InterPro" id="IPR011990">
    <property type="entry name" value="TPR-like_helical_dom_sf"/>
</dbReference>
<dbReference type="EMBL" id="JACIDS010000002">
    <property type="protein sequence ID" value="MBB3930852.1"/>
    <property type="molecule type" value="Genomic_DNA"/>
</dbReference>
<keyword evidence="1" id="KW-0472">Membrane</keyword>
<dbReference type="AlphaFoldDB" id="A0A840AMN2"/>
<reference evidence="3 4" key="1">
    <citation type="submission" date="2020-08" db="EMBL/GenBank/DDBJ databases">
        <title>Genomic Encyclopedia of Type Strains, Phase IV (KMG-IV): sequencing the most valuable type-strain genomes for metagenomic binning, comparative biology and taxonomic classification.</title>
        <authorList>
            <person name="Goeker M."/>
        </authorList>
    </citation>
    <scope>NUCLEOTIDE SEQUENCE [LARGE SCALE GENOMIC DNA]</scope>
    <source>
        <strain evidence="3 4">DSM 25966</strain>
    </source>
</reference>
<gene>
    <name evidence="3" type="ORF">GGR25_001891</name>
</gene>
<evidence type="ECO:0000313" key="3">
    <source>
        <dbReference type="EMBL" id="MBB3930852.1"/>
    </source>
</evidence>
<evidence type="ECO:0000313" key="4">
    <source>
        <dbReference type="Proteomes" id="UP000553963"/>
    </source>
</evidence>